<evidence type="ECO:0000313" key="2">
    <source>
        <dbReference type="Proteomes" id="UP001645859"/>
    </source>
</evidence>
<keyword evidence="2" id="KW-1185">Reference proteome</keyword>
<protein>
    <submittedName>
        <fullName evidence="1">Phosphotransferase</fullName>
    </submittedName>
</protein>
<reference evidence="1 2" key="1">
    <citation type="submission" date="2018-09" db="EMBL/GenBank/DDBJ databases">
        <title>Comparative genomics of Leucobacter spp.</title>
        <authorList>
            <person name="Reis A.C."/>
            <person name="Kolvenbach B.A."/>
            <person name="Corvini P.F.X."/>
            <person name="Nunes O.C."/>
        </authorList>
    </citation>
    <scope>NUCLEOTIDE SEQUENCE [LARGE SCALE GENOMIC DNA]</scope>
    <source>
        <strain evidence="1 2">TAN 31504</strain>
    </source>
</reference>
<gene>
    <name evidence="1" type="ORF">D3230_14280</name>
</gene>
<comment type="caution">
    <text evidence="1">The sequence shown here is derived from an EMBL/GenBank/DDBJ whole genome shotgun (WGS) entry which is preliminary data.</text>
</comment>
<dbReference type="EMBL" id="QYAC01000008">
    <property type="protein sequence ID" value="MBL3680448.1"/>
    <property type="molecule type" value="Genomic_DNA"/>
</dbReference>
<organism evidence="1 2">
    <name type="scientific">Leucobacter chromiireducens subsp. solipictus</name>
    <dbReference type="NCBI Taxonomy" id="398235"/>
    <lineage>
        <taxon>Bacteria</taxon>
        <taxon>Bacillati</taxon>
        <taxon>Actinomycetota</taxon>
        <taxon>Actinomycetes</taxon>
        <taxon>Micrococcales</taxon>
        <taxon>Microbacteriaceae</taxon>
        <taxon>Leucobacter</taxon>
    </lineage>
</organism>
<name>A0ABS1SMB5_9MICO</name>
<accession>A0ABS1SMB5</accession>
<evidence type="ECO:0000313" key="1">
    <source>
        <dbReference type="EMBL" id="MBL3680448.1"/>
    </source>
</evidence>
<sequence>MSVGLVVAAPGSRLPALGWRLAAGGWRLGCGAPGAAGARAIPGRGL</sequence>
<proteinExistence type="predicted"/>
<dbReference type="Proteomes" id="UP001645859">
    <property type="component" value="Unassembled WGS sequence"/>
</dbReference>